<dbReference type="Pfam" id="PF00646">
    <property type="entry name" value="F-box"/>
    <property type="match status" value="1"/>
</dbReference>
<dbReference type="AlphaFoldDB" id="A0AAQ3TIS1"/>
<gene>
    <name evidence="3" type="ORF">U9M48_020684</name>
</gene>
<feature type="compositionally biased region" description="Polar residues" evidence="1">
    <location>
        <begin position="1"/>
        <end position="14"/>
    </location>
</feature>
<keyword evidence="4" id="KW-1185">Reference proteome</keyword>
<evidence type="ECO:0000313" key="4">
    <source>
        <dbReference type="Proteomes" id="UP001341281"/>
    </source>
</evidence>
<dbReference type="InterPro" id="IPR036047">
    <property type="entry name" value="F-box-like_dom_sf"/>
</dbReference>
<protein>
    <recommendedName>
        <fullName evidence="2">F-box domain-containing protein</fullName>
    </recommendedName>
</protein>
<reference evidence="3 4" key="1">
    <citation type="submission" date="2024-02" db="EMBL/GenBank/DDBJ databases">
        <title>High-quality chromosome-scale genome assembly of Pensacola bahiagrass (Paspalum notatum Flugge var. saurae).</title>
        <authorList>
            <person name="Vega J.M."/>
            <person name="Podio M."/>
            <person name="Orjuela J."/>
            <person name="Siena L.A."/>
            <person name="Pessino S.C."/>
            <person name="Combes M.C."/>
            <person name="Mariac C."/>
            <person name="Albertini E."/>
            <person name="Pupilli F."/>
            <person name="Ortiz J.P.A."/>
            <person name="Leblanc O."/>
        </authorList>
    </citation>
    <scope>NUCLEOTIDE SEQUENCE [LARGE SCALE GENOMIC DNA]</scope>
    <source>
        <strain evidence="3">R1</strain>
        <tissue evidence="3">Leaf</tissue>
    </source>
</reference>
<dbReference type="Gene3D" id="3.80.10.10">
    <property type="entry name" value="Ribonuclease Inhibitor"/>
    <property type="match status" value="1"/>
</dbReference>
<sequence length="683" mass="76978">MNSRRICSDSSESQIESKPETTAEMRCRYLRLYLSAAAAVRHLPASRYSIRGAGGGGSLMARIGVRSGIGARRFLLQCRPLAAGGSRGNSRSRADRFLPQRRAEDLISGLSDDLLLLILHRLDTRTALGASLLSRRWAHFPRELSALDLKVGDRRAEDLISGLSDDLLLLILHRLDTRTALGATERALQTLGALGTRVFSALDLKVGDVLPPRYHRWIFLIREIREKGTVLHYGRGAVRLELLPNIRRYERRAMRAFTSSAHSFLDGSRRRVNRLRLEFFITGSAAAAGCMNRLIAEAIDTWGVHDLEAVATPVCWQRDDVHSFPSHGLCKEPRASSRLQSLKLGGCVLPPLHEYSRLTVLVLQDMPKSTPATAYEGVFTSCPQLQTLHLVSCGSTPLPVVVDAPSSEIRELVVERCTFEWLVLRALPRLERLASLRSTVMFKSTSFPCLRKWNITQRHGLIRKQLRRYLEPKLGTLLGRVLPPHVENLIIRFTGPYRWFVPASPPSASLPNLRRLLVADVPSSWDITWPRPLLEMAPSLESLHINIASCQEEPDEEISWPPTELRQHHLMEFVLAGFGGTTRQLSLVRFVIGACTALRHVALFKKGHPLEKGNWDWEMVTQQQSWTDEEKDLEWGSFLNPFEVGRMSNKDTLNQMAWVSQLLLNTMVMVLHTSITVDNHKDQ</sequence>
<evidence type="ECO:0000256" key="1">
    <source>
        <dbReference type="SAM" id="MobiDB-lite"/>
    </source>
</evidence>
<dbReference type="SUPFAM" id="SSF81383">
    <property type="entry name" value="F-box domain"/>
    <property type="match status" value="1"/>
</dbReference>
<dbReference type="EMBL" id="CP144748">
    <property type="protein sequence ID" value="WVZ72182.1"/>
    <property type="molecule type" value="Genomic_DNA"/>
</dbReference>
<proteinExistence type="predicted"/>
<dbReference type="SUPFAM" id="SSF52058">
    <property type="entry name" value="L domain-like"/>
    <property type="match status" value="1"/>
</dbReference>
<evidence type="ECO:0000259" key="2">
    <source>
        <dbReference type="Pfam" id="PF00646"/>
    </source>
</evidence>
<evidence type="ECO:0000313" key="3">
    <source>
        <dbReference type="EMBL" id="WVZ72182.1"/>
    </source>
</evidence>
<feature type="region of interest" description="Disordered" evidence="1">
    <location>
        <begin position="1"/>
        <end position="20"/>
    </location>
</feature>
<dbReference type="PANTHER" id="PTHR35545:SF31">
    <property type="entry name" value="F-BOX DOMAIN-CONTAINING PROTEIN"/>
    <property type="match status" value="1"/>
</dbReference>
<feature type="domain" description="F-box" evidence="2">
    <location>
        <begin position="107"/>
        <end position="139"/>
    </location>
</feature>
<organism evidence="3 4">
    <name type="scientific">Paspalum notatum var. saurae</name>
    <dbReference type="NCBI Taxonomy" id="547442"/>
    <lineage>
        <taxon>Eukaryota</taxon>
        <taxon>Viridiplantae</taxon>
        <taxon>Streptophyta</taxon>
        <taxon>Embryophyta</taxon>
        <taxon>Tracheophyta</taxon>
        <taxon>Spermatophyta</taxon>
        <taxon>Magnoliopsida</taxon>
        <taxon>Liliopsida</taxon>
        <taxon>Poales</taxon>
        <taxon>Poaceae</taxon>
        <taxon>PACMAD clade</taxon>
        <taxon>Panicoideae</taxon>
        <taxon>Andropogonodae</taxon>
        <taxon>Paspaleae</taxon>
        <taxon>Paspalinae</taxon>
        <taxon>Paspalum</taxon>
    </lineage>
</organism>
<accession>A0AAQ3TIS1</accession>
<dbReference type="InterPro" id="IPR032675">
    <property type="entry name" value="LRR_dom_sf"/>
</dbReference>
<name>A0AAQ3TIS1_PASNO</name>
<dbReference type="PANTHER" id="PTHR35545">
    <property type="entry name" value="F-BOX DOMAIN-CONTAINING PROTEIN"/>
    <property type="match status" value="1"/>
</dbReference>
<dbReference type="InterPro" id="IPR001810">
    <property type="entry name" value="F-box_dom"/>
</dbReference>
<dbReference type="Proteomes" id="UP001341281">
    <property type="component" value="Chromosome 04"/>
</dbReference>